<dbReference type="EMBL" id="WKRA01000016">
    <property type="protein sequence ID" value="MSD16498.1"/>
    <property type="molecule type" value="Genomic_DNA"/>
</dbReference>
<dbReference type="PROSITE" id="PS01124">
    <property type="entry name" value="HTH_ARAC_FAMILY_2"/>
    <property type="match status" value="1"/>
</dbReference>
<dbReference type="Pfam" id="PF12833">
    <property type="entry name" value="HTH_18"/>
    <property type="match status" value="1"/>
</dbReference>
<dbReference type="PANTHER" id="PTHR43280">
    <property type="entry name" value="ARAC-FAMILY TRANSCRIPTIONAL REGULATOR"/>
    <property type="match status" value="1"/>
</dbReference>
<dbReference type="InterPro" id="IPR003313">
    <property type="entry name" value="AraC-bd"/>
</dbReference>
<feature type="compositionally biased region" description="Basic and acidic residues" evidence="4">
    <location>
        <begin position="8"/>
        <end position="20"/>
    </location>
</feature>
<organism evidence="6 7">
    <name type="scientific">Eubacterium ramulus</name>
    <dbReference type="NCBI Taxonomy" id="39490"/>
    <lineage>
        <taxon>Bacteria</taxon>
        <taxon>Bacillati</taxon>
        <taxon>Bacillota</taxon>
        <taxon>Clostridia</taxon>
        <taxon>Eubacteriales</taxon>
        <taxon>Eubacteriaceae</taxon>
        <taxon>Eubacterium</taxon>
    </lineage>
</organism>
<dbReference type="SUPFAM" id="SSF46689">
    <property type="entry name" value="Homeodomain-like"/>
    <property type="match status" value="2"/>
</dbReference>
<keyword evidence="1" id="KW-0805">Transcription regulation</keyword>
<dbReference type="InterPro" id="IPR009057">
    <property type="entry name" value="Homeodomain-like_sf"/>
</dbReference>
<dbReference type="InterPro" id="IPR014710">
    <property type="entry name" value="RmlC-like_jellyroll"/>
</dbReference>
<feature type="domain" description="HTH araC/xylS-type" evidence="5">
    <location>
        <begin position="196"/>
        <end position="292"/>
    </location>
</feature>
<protein>
    <submittedName>
        <fullName evidence="6">Helix-turn-helix domain-containing protein</fullName>
    </submittedName>
</protein>
<dbReference type="PANTHER" id="PTHR43280:SF2">
    <property type="entry name" value="HTH-TYPE TRANSCRIPTIONAL REGULATOR EXSA"/>
    <property type="match status" value="1"/>
</dbReference>
<evidence type="ECO:0000313" key="6">
    <source>
        <dbReference type="EMBL" id="MSD16498.1"/>
    </source>
</evidence>
<evidence type="ECO:0000259" key="5">
    <source>
        <dbReference type="PROSITE" id="PS01124"/>
    </source>
</evidence>
<name>A0A844E4M2_EUBRA</name>
<keyword evidence="3" id="KW-0804">Transcription</keyword>
<dbReference type="GO" id="GO:0003700">
    <property type="term" value="F:DNA-binding transcription factor activity"/>
    <property type="evidence" value="ECO:0007669"/>
    <property type="project" value="InterPro"/>
</dbReference>
<dbReference type="Proteomes" id="UP000431304">
    <property type="component" value="Unassembled WGS sequence"/>
</dbReference>
<dbReference type="SMART" id="SM00342">
    <property type="entry name" value="HTH_ARAC"/>
    <property type="match status" value="1"/>
</dbReference>
<keyword evidence="2" id="KW-0238">DNA-binding</keyword>
<dbReference type="PRINTS" id="PR00032">
    <property type="entry name" value="HTHARAC"/>
</dbReference>
<dbReference type="Pfam" id="PF02311">
    <property type="entry name" value="AraC_binding"/>
    <property type="match status" value="1"/>
</dbReference>
<evidence type="ECO:0000256" key="3">
    <source>
        <dbReference type="ARBA" id="ARBA00023163"/>
    </source>
</evidence>
<evidence type="ECO:0000256" key="2">
    <source>
        <dbReference type="ARBA" id="ARBA00023125"/>
    </source>
</evidence>
<sequence>MESSMKQPKPEQYHEKKRHTEDQFPYNTYLCTIPDDFTEVPVHWHEEAELIVIQKGSGTVLVDLTHYHVTAGDIIIVLPEHLHAIREISGQKMEYENIIFRPELLSSDNHDVCFEKFLYPLFSGQIHTVVHIHPRLSYYPKIHDLIRTMDQLCSKKPAGYQLALKGSLFLFMFQLLSLDEKKELSNIQQRSLDKLKFIITFTNEHLEESISIRQIASACYFSESHFMKFFKTHMGISYIHYLNDVRLAHARNLLVSTNLSILEIAQKSGFENASYFNRKFKDKYGITPRQAR</sequence>
<dbReference type="SUPFAM" id="SSF51215">
    <property type="entry name" value="Regulatory protein AraC"/>
    <property type="match status" value="1"/>
</dbReference>
<comment type="caution">
    <text evidence="6">The sequence shown here is derived from an EMBL/GenBank/DDBJ whole genome shotgun (WGS) entry which is preliminary data.</text>
</comment>
<dbReference type="AlphaFoldDB" id="A0A844E4M2"/>
<accession>A0A844E4M2</accession>
<proteinExistence type="predicted"/>
<gene>
    <name evidence="6" type="ORF">GKE72_10560</name>
</gene>
<dbReference type="InterPro" id="IPR020449">
    <property type="entry name" value="Tscrpt_reg_AraC-type_HTH"/>
</dbReference>
<dbReference type="Gene3D" id="2.60.120.10">
    <property type="entry name" value="Jelly Rolls"/>
    <property type="match status" value="1"/>
</dbReference>
<dbReference type="PROSITE" id="PS00041">
    <property type="entry name" value="HTH_ARAC_FAMILY_1"/>
    <property type="match status" value="1"/>
</dbReference>
<dbReference type="InterPro" id="IPR018060">
    <property type="entry name" value="HTH_AraC"/>
</dbReference>
<reference evidence="6 7" key="1">
    <citation type="journal article" date="2019" name="Nat. Med.">
        <title>A library of human gut bacterial isolates paired with longitudinal multiomics data enables mechanistic microbiome research.</title>
        <authorList>
            <person name="Poyet M."/>
            <person name="Groussin M."/>
            <person name="Gibbons S.M."/>
            <person name="Avila-Pacheco J."/>
            <person name="Jiang X."/>
            <person name="Kearney S.M."/>
            <person name="Perrotta A.R."/>
            <person name="Berdy B."/>
            <person name="Zhao S."/>
            <person name="Lieberman T.D."/>
            <person name="Swanson P.K."/>
            <person name="Smith M."/>
            <person name="Roesemann S."/>
            <person name="Alexander J.E."/>
            <person name="Rich S.A."/>
            <person name="Livny J."/>
            <person name="Vlamakis H."/>
            <person name="Clish C."/>
            <person name="Bullock K."/>
            <person name="Deik A."/>
            <person name="Scott J."/>
            <person name="Pierce K.A."/>
            <person name="Xavier R.J."/>
            <person name="Alm E.J."/>
        </authorList>
    </citation>
    <scope>NUCLEOTIDE SEQUENCE [LARGE SCALE GENOMIC DNA]</scope>
    <source>
        <strain evidence="6 7">BIOML-A3</strain>
    </source>
</reference>
<dbReference type="InterPro" id="IPR037923">
    <property type="entry name" value="HTH-like"/>
</dbReference>
<evidence type="ECO:0000313" key="7">
    <source>
        <dbReference type="Proteomes" id="UP000431304"/>
    </source>
</evidence>
<dbReference type="GO" id="GO:0043565">
    <property type="term" value="F:sequence-specific DNA binding"/>
    <property type="evidence" value="ECO:0007669"/>
    <property type="project" value="InterPro"/>
</dbReference>
<dbReference type="Gene3D" id="1.10.10.60">
    <property type="entry name" value="Homeodomain-like"/>
    <property type="match status" value="2"/>
</dbReference>
<dbReference type="InterPro" id="IPR018062">
    <property type="entry name" value="HTH_AraC-typ_CS"/>
</dbReference>
<evidence type="ECO:0000256" key="1">
    <source>
        <dbReference type="ARBA" id="ARBA00023015"/>
    </source>
</evidence>
<evidence type="ECO:0000256" key="4">
    <source>
        <dbReference type="SAM" id="MobiDB-lite"/>
    </source>
</evidence>
<feature type="region of interest" description="Disordered" evidence="4">
    <location>
        <begin position="1"/>
        <end position="20"/>
    </location>
</feature>